<dbReference type="AlphaFoldDB" id="A0A016W5S5"/>
<keyword evidence="2" id="KW-1185">Reference proteome</keyword>
<organism evidence="1 2">
    <name type="scientific">Ancylostoma ceylanicum</name>
    <dbReference type="NCBI Taxonomy" id="53326"/>
    <lineage>
        <taxon>Eukaryota</taxon>
        <taxon>Metazoa</taxon>
        <taxon>Ecdysozoa</taxon>
        <taxon>Nematoda</taxon>
        <taxon>Chromadorea</taxon>
        <taxon>Rhabditida</taxon>
        <taxon>Rhabditina</taxon>
        <taxon>Rhabditomorpha</taxon>
        <taxon>Strongyloidea</taxon>
        <taxon>Ancylostomatidae</taxon>
        <taxon>Ancylostomatinae</taxon>
        <taxon>Ancylostoma</taxon>
    </lineage>
</organism>
<evidence type="ECO:0000313" key="1">
    <source>
        <dbReference type="EMBL" id="EYC35179.1"/>
    </source>
</evidence>
<accession>A0A016W5S5</accession>
<sequence length="67" mass="7548">MCSLLFKPKATTWSVQKQILKAYFQGKPGAAAQKRHSPVHTKRQFSQRLPLASAIHSIGSCLRPRCR</sequence>
<name>A0A016W5S5_9BILA</name>
<dbReference type="EMBL" id="JARK01000725">
    <property type="protein sequence ID" value="EYC35179.1"/>
    <property type="molecule type" value="Genomic_DNA"/>
</dbReference>
<comment type="caution">
    <text evidence="1">The sequence shown here is derived from an EMBL/GenBank/DDBJ whole genome shotgun (WGS) entry which is preliminary data.</text>
</comment>
<dbReference type="Proteomes" id="UP000024635">
    <property type="component" value="Unassembled WGS sequence"/>
</dbReference>
<evidence type="ECO:0000313" key="2">
    <source>
        <dbReference type="Proteomes" id="UP000024635"/>
    </source>
</evidence>
<protein>
    <submittedName>
        <fullName evidence="1">Uncharacterized protein</fullName>
    </submittedName>
</protein>
<proteinExistence type="predicted"/>
<gene>
    <name evidence="1" type="primary">Acey_s1125.g3644</name>
    <name evidence="1" type="ORF">Y032_1125g3644</name>
</gene>
<reference evidence="2" key="1">
    <citation type="journal article" date="2015" name="Nat. Genet.">
        <title>The genome and transcriptome of the zoonotic hookworm Ancylostoma ceylanicum identify infection-specific gene families.</title>
        <authorList>
            <person name="Schwarz E.M."/>
            <person name="Hu Y."/>
            <person name="Antoshechkin I."/>
            <person name="Miller M.M."/>
            <person name="Sternberg P.W."/>
            <person name="Aroian R.V."/>
        </authorList>
    </citation>
    <scope>NUCLEOTIDE SEQUENCE</scope>
    <source>
        <strain evidence="2">HY135</strain>
    </source>
</reference>